<name>A0AC61YAZ0_9FLAO</name>
<gene>
    <name evidence="1" type="ORF">FVB9532_02840</name>
</gene>
<dbReference type="Proteomes" id="UP000356253">
    <property type="component" value="Unassembled WGS sequence"/>
</dbReference>
<evidence type="ECO:0000313" key="1">
    <source>
        <dbReference type="EMBL" id="VVV01548.1"/>
    </source>
</evidence>
<reference evidence="1" key="1">
    <citation type="submission" date="2019-09" db="EMBL/GenBank/DDBJ databases">
        <authorList>
            <person name="Rodrigo-Torres L."/>
            <person name="Arahal R. D."/>
            <person name="Lucena T."/>
        </authorList>
    </citation>
    <scope>NUCLEOTIDE SEQUENCE</scope>
    <source>
        <strain evidence="1">ISS653</strain>
    </source>
</reference>
<accession>A0AC61YAZ0</accession>
<sequence length="221" mass="25340">MKNILFTLLFLLPFITYSQKVGGGAFAINPFHEAKVETRSGEIIEGVARLNLNNEIVFKEDIDADKIFYNYKTAKSVDLTIEGEQKKYAYKIVDGVAYPHAIKLLEVFTEGNVILYFKKKTTTDAFAGQNFANEMSQGVNNSVSNNVLKDVKYTNFDYYLGVPGQDLVTDLRNGNTYSKRFKTIAKNYFSDCSDLMNKIKSKYFKRYEIRSIVNYYNNDCQ</sequence>
<comment type="caution">
    <text evidence="1">The sequence shown here is derived from an EMBL/GenBank/DDBJ whole genome shotgun (WGS) entry which is preliminary data.</text>
</comment>
<keyword evidence="2" id="KW-1185">Reference proteome</keyword>
<proteinExistence type="predicted"/>
<protein>
    <submittedName>
        <fullName evidence="1">Uncharacterized protein</fullName>
    </submittedName>
</protein>
<evidence type="ECO:0000313" key="2">
    <source>
        <dbReference type="Proteomes" id="UP000356253"/>
    </source>
</evidence>
<organism evidence="1 2">
    <name type="scientific">Mesonia oceanica</name>
    <dbReference type="NCBI Taxonomy" id="2687242"/>
    <lineage>
        <taxon>Bacteria</taxon>
        <taxon>Pseudomonadati</taxon>
        <taxon>Bacteroidota</taxon>
        <taxon>Flavobacteriia</taxon>
        <taxon>Flavobacteriales</taxon>
        <taxon>Flavobacteriaceae</taxon>
        <taxon>Mesonia</taxon>
    </lineage>
</organism>
<dbReference type="EMBL" id="CABVMM010000011">
    <property type="protein sequence ID" value="VVV01548.1"/>
    <property type="molecule type" value="Genomic_DNA"/>
</dbReference>